<keyword evidence="3" id="KW-1185">Reference proteome</keyword>
<accession>A0A2C5YAY9</accession>
<evidence type="ECO:0000313" key="3">
    <source>
        <dbReference type="Proteomes" id="UP000226431"/>
    </source>
</evidence>
<comment type="caution">
    <text evidence="2">The sequence shown here is derived from an EMBL/GenBank/DDBJ whole genome shotgun (WGS) entry which is preliminary data.</text>
</comment>
<proteinExistence type="predicted"/>
<feature type="signal peptide" evidence="1">
    <location>
        <begin position="1"/>
        <end position="19"/>
    </location>
</feature>
<dbReference type="EMBL" id="NJES01000227">
    <property type="protein sequence ID" value="PHH75238.1"/>
    <property type="molecule type" value="Genomic_DNA"/>
</dbReference>
<protein>
    <submittedName>
        <fullName evidence="2">Uncharacterized protein</fullName>
    </submittedName>
</protein>
<feature type="chain" id="PRO_5012474158" evidence="1">
    <location>
        <begin position="20"/>
        <end position="327"/>
    </location>
</feature>
<keyword evidence="1" id="KW-0732">Signal</keyword>
<dbReference type="Proteomes" id="UP000226431">
    <property type="component" value="Unassembled WGS sequence"/>
</dbReference>
<gene>
    <name evidence="2" type="ORF">CDD80_2517</name>
</gene>
<name>A0A2C5YAY9_9HYPO</name>
<reference evidence="2 3" key="1">
    <citation type="submission" date="2017-06" db="EMBL/GenBank/DDBJ databases">
        <title>Ant-infecting Ophiocordyceps genomes reveal a high diversity of potential behavioral manipulation genes and a possible major role for enterotoxins.</title>
        <authorList>
            <person name="De Bekker C."/>
            <person name="Evans H.C."/>
            <person name="Brachmann A."/>
            <person name="Hughes D.P."/>
        </authorList>
    </citation>
    <scope>NUCLEOTIDE SEQUENCE [LARGE SCALE GENOMIC DNA]</scope>
    <source>
        <strain evidence="2 3">Map16</strain>
    </source>
</reference>
<evidence type="ECO:0000256" key="1">
    <source>
        <dbReference type="SAM" id="SignalP"/>
    </source>
</evidence>
<dbReference type="OrthoDB" id="4908749at2759"/>
<evidence type="ECO:0000313" key="2">
    <source>
        <dbReference type="EMBL" id="PHH75238.1"/>
    </source>
</evidence>
<organism evidence="2 3">
    <name type="scientific">Ophiocordyceps camponoti-rufipedis</name>
    <dbReference type="NCBI Taxonomy" id="2004952"/>
    <lineage>
        <taxon>Eukaryota</taxon>
        <taxon>Fungi</taxon>
        <taxon>Dikarya</taxon>
        <taxon>Ascomycota</taxon>
        <taxon>Pezizomycotina</taxon>
        <taxon>Sordariomycetes</taxon>
        <taxon>Hypocreomycetidae</taxon>
        <taxon>Hypocreales</taxon>
        <taxon>Ophiocordycipitaceae</taxon>
        <taxon>Ophiocordyceps</taxon>
    </lineage>
</organism>
<dbReference type="AlphaFoldDB" id="A0A2C5YAY9"/>
<sequence>MKSIPIITSLFFLYAGTLAELGNPSLKQRIQKYGKGSLKDVIKLARASLPLNITLYNPDLEFHDDQASNSLRLSDRLSLCEMFQSNYDPATVEIDYHPFGHGPFTGSQWIDNIVTVTDTLETKWENSHEVGGDANFHANSLFSYHFTHTRGGSETNAKAKSTSIKGIHKCPDNRTCEVVTMVFTFKATGSYYKMPVIDFKSLPTDIRWRYKDTDLYHHLTKSSKLAIASLAGKSNALDYLGAKHYSLRDRASKKTVKETPPGGRTVSGIEWPPESVQIDYKQSQSGEVTMPLEDYKGTRLTANIQVEYDFEDETKSTVKVLSQMKPQ</sequence>